<evidence type="ECO:0000259" key="1">
    <source>
        <dbReference type="Pfam" id="PF17921"/>
    </source>
</evidence>
<dbReference type="Proteomes" id="UP000596742">
    <property type="component" value="Unassembled WGS sequence"/>
</dbReference>
<reference evidence="2" key="1">
    <citation type="submission" date="2018-11" db="EMBL/GenBank/DDBJ databases">
        <authorList>
            <person name="Alioto T."/>
            <person name="Alioto T."/>
        </authorList>
    </citation>
    <scope>NUCLEOTIDE SEQUENCE</scope>
</reference>
<evidence type="ECO:0000313" key="2">
    <source>
        <dbReference type="EMBL" id="VDI72987.1"/>
    </source>
</evidence>
<name>A0A8B6H3J4_MYTGA</name>
<dbReference type="OrthoDB" id="6120522at2759"/>
<gene>
    <name evidence="2" type="ORF">MGAL_10B088405</name>
</gene>
<sequence>MCALVNMLSEHQKGLYLVVSLIGQAQAVLGDFQKEKRQIFSDLVNALEERFAPSSQTELNRVQFKEFRQKASETLPGLGQSVRRLSNLTALLELCNTLAKEQSIDALVDSEMRLRIKQSRPKGLNNAIRLKVEFEAHNKAESRTMKSLGWLTDGQRPQYNEVSGKGFFIRSLWSQFNCLELQDNIVVRRFDDPDWNVGNLQTVISMSERKPVLKYCHEKSYAGYLGTHQTLNKIRQSFYWPGLQSDVRAYVAGCNQCTRRRRPMKSASMRLEEKNGGHESKRPTWMADCEIE</sequence>
<accession>A0A8B6H3J4</accession>
<dbReference type="InterPro" id="IPR041588">
    <property type="entry name" value="Integrase_H2C2"/>
</dbReference>
<protein>
    <recommendedName>
        <fullName evidence="1">Integrase zinc-binding domain-containing protein</fullName>
    </recommendedName>
</protein>
<dbReference type="PANTHER" id="PTHR19963">
    <property type="entry name" value="CCHC-TYPE DOMAIN-CONTAINING PROTEIN"/>
    <property type="match status" value="1"/>
</dbReference>
<keyword evidence="3" id="KW-1185">Reference proteome</keyword>
<dbReference type="AlphaFoldDB" id="A0A8B6H3J4"/>
<comment type="caution">
    <text evidence="2">The sequence shown here is derived from an EMBL/GenBank/DDBJ whole genome shotgun (WGS) entry which is preliminary data.</text>
</comment>
<dbReference type="PANTHER" id="PTHR19963:SF30">
    <property type="entry name" value="ENDONUCLEASE_EXONUCLEASE_PHOSPHATASE DOMAIN-CONTAINING PROTEIN"/>
    <property type="match status" value="1"/>
</dbReference>
<evidence type="ECO:0000313" key="3">
    <source>
        <dbReference type="Proteomes" id="UP000596742"/>
    </source>
</evidence>
<dbReference type="Pfam" id="PF17921">
    <property type="entry name" value="Integrase_H2C2"/>
    <property type="match status" value="1"/>
</dbReference>
<dbReference type="FunFam" id="1.10.340.70:FF:000001">
    <property type="entry name" value="Retrovirus-related Pol polyprotein from transposon gypsy-like Protein"/>
    <property type="match status" value="1"/>
</dbReference>
<organism evidence="2 3">
    <name type="scientific">Mytilus galloprovincialis</name>
    <name type="common">Mediterranean mussel</name>
    <dbReference type="NCBI Taxonomy" id="29158"/>
    <lineage>
        <taxon>Eukaryota</taxon>
        <taxon>Metazoa</taxon>
        <taxon>Spiralia</taxon>
        <taxon>Lophotrochozoa</taxon>
        <taxon>Mollusca</taxon>
        <taxon>Bivalvia</taxon>
        <taxon>Autobranchia</taxon>
        <taxon>Pteriomorphia</taxon>
        <taxon>Mytilida</taxon>
        <taxon>Mytiloidea</taxon>
        <taxon>Mytilidae</taxon>
        <taxon>Mytilinae</taxon>
        <taxon>Mytilus</taxon>
    </lineage>
</organism>
<feature type="domain" description="Integrase zinc-binding" evidence="1">
    <location>
        <begin position="207"/>
        <end position="262"/>
    </location>
</feature>
<proteinExistence type="predicted"/>
<dbReference type="EMBL" id="UYJE01009383">
    <property type="protein sequence ID" value="VDI72987.1"/>
    <property type="molecule type" value="Genomic_DNA"/>
</dbReference>
<dbReference type="Gene3D" id="1.10.340.70">
    <property type="match status" value="1"/>
</dbReference>